<evidence type="ECO:0000256" key="1">
    <source>
        <dbReference type="ARBA" id="ARBA00005369"/>
    </source>
</evidence>
<dbReference type="EMBL" id="JAAIYP010000036">
    <property type="protein sequence ID" value="NFV80404.1"/>
    <property type="molecule type" value="Genomic_DNA"/>
</dbReference>
<dbReference type="GO" id="GO:0004719">
    <property type="term" value="F:protein-L-isoaspartate (D-aspartate) O-methyltransferase activity"/>
    <property type="evidence" value="ECO:0007669"/>
    <property type="project" value="InterPro"/>
</dbReference>
<protein>
    <recommendedName>
        <fullName evidence="2">Protein-L-isoaspartate O-methyltransferase</fullName>
    </recommendedName>
    <alternativeName>
        <fullName evidence="3">Protein L-isoaspartyl methyltransferase</fullName>
    </alternativeName>
</protein>
<name>A0A7C9QTU2_9PROT</name>
<evidence type="ECO:0000256" key="3">
    <source>
        <dbReference type="ARBA" id="ARBA00030757"/>
    </source>
</evidence>
<dbReference type="GO" id="GO:0005737">
    <property type="term" value="C:cytoplasm"/>
    <property type="evidence" value="ECO:0007669"/>
    <property type="project" value="TreeGrafter"/>
</dbReference>
<comment type="caution">
    <text evidence="4">The sequence shown here is derived from an EMBL/GenBank/DDBJ whole genome shotgun (WGS) entry which is preliminary data.</text>
</comment>
<keyword evidence="4" id="KW-0489">Methyltransferase</keyword>
<dbReference type="Gene3D" id="3.40.50.150">
    <property type="entry name" value="Vaccinia Virus protein VP39"/>
    <property type="match status" value="1"/>
</dbReference>
<dbReference type="Proteomes" id="UP000480684">
    <property type="component" value="Unassembled WGS sequence"/>
</dbReference>
<gene>
    <name evidence="4" type="ORF">G4223_09800</name>
</gene>
<accession>A0A7C9QTU2</accession>
<proteinExistence type="inferred from homology"/>
<sequence length="217" mass="22745">MDYTAARINMVENQIRTNRVIDPAVTAALAEIPREVFVPKALRACAYVDEDLDVGGGRVLPEPLVVARLLIGAGVTPSDVVLCIGDATGYVAAVLSKLAQTVVSVECDAEWAARAGQSLSDLGIDNAAVVRGPLEQGYAAQAPYDVILFAGAVNEIPAGICRQLADGGRLVSVLSTVPGRGKGTLVVRVGDTFGRRVLFDLAAPLLPGFESKPKFVF</sequence>
<dbReference type="GO" id="GO:0032259">
    <property type="term" value="P:methylation"/>
    <property type="evidence" value="ECO:0007669"/>
    <property type="project" value="UniProtKB-KW"/>
</dbReference>
<organism evidence="4 5">
    <name type="scientific">Magnetospirillum aberrantis SpK</name>
    <dbReference type="NCBI Taxonomy" id="908842"/>
    <lineage>
        <taxon>Bacteria</taxon>
        <taxon>Pseudomonadati</taxon>
        <taxon>Pseudomonadota</taxon>
        <taxon>Alphaproteobacteria</taxon>
        <taxon>Rhodospirillales</taxon>
        <taxon>Rhodospirillaceae</taxon>
        <taxon>Magnetospirillum</taxon>
    </lineage>
</organism>
<dbReference type="AlphaFoldDB" id="A0A7C9QTU2"/>
<evidence type="ECO:0000313" key="4">
    <source>
        <dbReference type="EMBL" id="NFV80404.1"/>
    </source>
</evidence>
<dbReference type="InterPro" id="IPR000682">
    <property type="entry name" value="PCMT"/>
</dbReference>
<dbReference type="SUPFAM" id="SSF53335">
    <property type="entry name" value="S-adenosyl-L-methionine-dependent methyltransferases"/>
    <property type="match status" value="1"/>
</dbReference>
<dbReference type="RefSeq" id="WP_163678579.1">
    <property type="nucleotide sequence ID" value="NZ_JAAIYP010000036.1"/>
</dbReference>
<dbReference type="PANTHER" id="PTHR11579:SF18">
    <property type="entry name" value="PROTEIN-L-ISOASPARTATE O-METHYLTRANSFERASE"/>
    <property type="match status" value="1"/>
</dbReference>
<comment type="similarity">
    <text evidence="1">Belongs to the methyltransferase superfamily. L-isoaspartyl/D-aspartyl protein methyltransferase family.</text>
</comment>
<dbReference type="Pfam" id="PF01135">
    <property type="entry name" value="PCMT"/>
    <property type="match status" value="1"/>
</dbReference>
<dbReference type="PANTHER" id="PTHR11579">
    <property type="entry name" value="PROTEIN-L-ISOASPARTATE O-METHYLTRANSFERASE"/>
    <property type="match status" value="1"/>
</dbReference>
<keyword evidence="4" id="KW-0808">Transferase</keyword>
<evidence type="ECO:0000256" key="2">
    <source>
        <dbReference type="ARBA" id="ARBA00013346"/>
    </source>
</evidence>
<keyword evidence="5" id="KW-1185">Reference proteome</keyword>
<reference evidence="4 5" key="1">
    <citation type="submission" date="2020-02" db="EMBL/GenBank/DDBJ databases">
        <authorList>
            <person name="Dziuba M."/>
            <person name="Kuznetsov B."/>
            <person name="Mardanov A."/>
            <person name="Ravin N."/>
            <person name="Grouzdev D."/>
        </authorList>
    </citation>
    <scope>NUCLEOTIDE SEQUENCE [LARGE SCALE GENOMIC DNA]</scope>
    <source>
        <strain evidence="4 5">SpK</strain>
    </source>
</reference>
<dbReference type="InterPro" id="IPR029063">
    <property type="entry name" value="SAM-dependent_MTases_sf"/>
</dbReference>
<evidence type="ECO:0000313" key="5">
    <source>
        <dbReference type="Proteomes" id="UP000480684"/>
    </source>
</evidence>